<gene>
    <name evidence="1" type="ORF">GCM10007977_062370</name>
</gene>
<dbReference type="InterPro" id="IPR036869">
    <property type="entry name" value="J_dom_sf"/>
</dbReference>
<evidence type="ECO:0000313" key="2">
    <source>
        <dbReference type="Proteomes" id="UP000642070"/>
    </source>
</evidence>
<proteinExistence type="predicted"/>
<accession>A0A917U3B1</accession>
<evidence type="ECO:0008006" key="3">
    <source>
        <dbReference type="Google" id="ProtNLM"/>
    </source>
</evidence>
<dbReference type="AlphaFoldDB" id="A0A917U3B1"/>
<dbReference type="Gene3D" id="1.10.287.110">
    <property type="entry name" value="DnaJ domain"/>
    <property type="match status" value="1"/>
</dbReference>
<dbReference type="Proteomes" id="UP000642070">
    <property type="component" value="Unassembled WGS sequence"/>
</dbReference>
<sequence length="206" mass="22105">MRYEIRPLGPWIGPVTTSRSPASRFTAPWTSTLDLLGRETDHLGARLVVVQVDVAEGGLRRDGMLRAGAKVAFPGVRVSFDSRHGPLTYATDAYAGWQSNVRAIALGLEALRAVDRYGVSKSGEQYRGWSAIAAGPADAMSANEAARLLAAGTNGRFTAEQLLADRASVALAYKLAIRTLHPDVGGDAEMFRRVTAARDLLNNDPI</sequence>
<comment type="caution">
    <text evidence="1">The sequence shown here is derived from an EMBL/GenBank/DDBJ whole genome shotgun (WGS) entry which is preliminary data.</text>
</comment>
<name>A0A917U3B1_9ACTN</name>
<organism evidence="1 2">
    <name type="scientific">Dactylosporangium sucinum</name>
    <dbReference type="NCBI Taxonomy" id="1424081"/>
    <lineage>
        <taxon>Bacteria</taxon>
        <taxon>Bacillati</taxon>
        <taxon>Actinomycetota</taxon>
        <taxon>Actinomycetes</taxon>
        <taxon>Micromonosporales</taxon>
        <taxon>Micromonosporaceae</taxon>
        <taxon>Dactylosporangium</taxon>
    </lineage>
</organism>
<dbReference type="RefSeq" id="WP_190253551.1">
    <property type="nucleotide sequence ID" value="NZ_BMPI01000035.1"/>
</dbReference>
<dbReference type="SUPFAM" id="SSF46565">
    <property type="entry name" value="Chaperone J-domain"/>
    <property type="match status" value="1"/>
</dbReference>
<evidence type="ECO:0000313" key="1">
    <source>
        <dbReference type="EMBL" id="GGM52311.1"/>
    </source>
</evidence>
<reference evidence="1" key="1">
    <citation type="journal article" date="2014" name="Int. J. Syst. Evol. Microbiol.">
        <title>Complete genome sequence of Corynebacterium casei LMG S-19264T (=DSM 44701T), isolated from a smear-ripened cheese.</title>
        <authorList>
            <consortium name="US DOE Joint Genome Institute (JGI-PGF)"/>
            <person name="Walter F."/>
            <person name="Albersmeier A."/>
            <person name="Kalinowski J."/>
            <person name="Ruckert C."/>
        </authorList>
    </citation>
    <scope>NUCLEOTIDE SEQUENCE</scope>
    <source>
        <strain evidence="1">JCM 19831</strain>
    </source>
</reference>
<keyword evidence="2" id="KW-1185">Reference proteome</keyword>
<protein>
    <recommendedName>
        <fullName evidence="3">J domain-containing protein</fullName>
    </recommendedName>
</protein>
<dbReference type="EMBL" id="BMPI01000035">
    <property type="protein sequence ID" value="GGM52311.1"/>
    <property type="molecule type" value="Genomic_DNA"/>
</dbReference>
<reference evidence="1" key="2">
    <citation type="submission" date="2020-09" db="EMBL/GenBank/DDBJ databases">
        <authorList>
            <person name="Sun Q."/>
            <person name="Ohkuma M."/>
        </authorList>
    </citation>
    <scope>NUCLEOTIDE SEQUENCE</scope>
    <source>
        <strain evidence="1">JCM 19831</strain>
    </source>
</reference>